<reference evidence="2" key="2">
    <citation type="submission" date="2009-11" db="EMBL/GenBank/DDBJ databases">
        <title>The Genome Sequence of Allomyces macrogynus strain ATCC 38327.</title>
        <authorList>
            <consortium name="The Broad Institute Genome Sequencing Platform"/>
            <person name="Russ C."/>
            <person name="Cuomo C."/>
            <person name="Shea T."/>
            <person name="Young S.K."/>
            <person name="Zeng Q."/>
            <person name="Koehrsen M."/>
            <person name="Haas B."/>
            <person name="Borodovsky M."/>
            <person name="Guigo R."/>
            <person name="Alvarado L."/>
            <person name="Berlin A."/>
            <person name="Borenstein D."/>
            <person name="Chen Z."/>
            <person name="Engels R."/>
            <person name="Freedman E."/>
            <person name="Gellesch M."/>
            <person name="Goldberg J."/>
            <person name="Griggs A."/>
            <person name="Gujja S."/>
            <person name="Heiman D."/>
            <person name="Hepburn T."/>
            <person name="Howarth C."/>
            <person name="Jen D."/>
            <person name="Larson L."/>
            <person name="Lewis B."/>
            <person name="Mehta T."/>
            <person name="Park D."/>
            <person name="Pearson M."/>
            <person name="Roberts A."/>
            <person name="Saif S."/>
            <person name="Shenoy N."/>
            <person name="Sisk P."/>
            <person name="Stolte C."/>
            <person name="Sykes S."/>
            <person name="Walk T."/>
            <person name="White J."/>
            <person name="Yandava C."/>
            <person name="Burger G."/>
            <person name="Gray M.W."/>
            <person name="Holland P.W.H."/>
            <person name="King N."/>
            <person name="Lang F.B.F."/>
            <person name="Roger A.J."/>
            <person name="Ruiz-Trillo I."/>
            <person name="Lander E."/>
            <person name="Nusbaum C."/>
        </authorList>
    </citation>
    <scope>NUCLEOTIDE SEQUENCE [LARGE SCALE GENOMIC DNA]</scope>
    <source>
        <strain evidence="2">ATCC 38327</strain>
    </source>
</reference>
<dbReference type="Pfam" id="PF05212">
    <property type="entry name" value="DUF707"/>
    <property type="match status" value="1"/>
</dbReference>
<dbReference type="AlphaFoldDB" id="A0A0L0SMD7"/>
<accession>A0A0L0SMD7</accession>
<dbReference type="PANTHER" id="PTHR31210">
    <property type="entry name" value="OS06G0731900 PROTEIN"/>
    <property type="match status" value="1"/>
</dbReference>
<sequence length="165" mass="18854">MFLLAALARHHATPPELDDDDPVPAPPALLVPHDQIHYYRSRIDPGFAFLEPRIVELEPEFTSASMSDAANNDGSTARKVDHVPVPSRKLGLVAIPVVESAKFRIDTLVHQFGLEQFAFMLFIWDDSDWFEFSWFAQVTAIRVARQAKFWYAKRYISPEVALHYD</sequence>
<dbReference type="InterPro" id="IPR007877">
    <property type="entry name" value="DUF707"/>
</dbReference>
<dbReference type="PANTHER" id="PTHR31210:SF43">
    <property type="entry name" value="STORAGE PROTEIN-RELATED"/>
    <property type="match status" value="1"/>
</dbReference>
<evidence type="ECO:0000313" key="2">
    <source>
        <dbReference type="Proteomes" id="UP000054350"/>
    </source>
</evidence>
<dbReference type="EMBL" id="GG745342">
    <property type="protein sequence ID" value="KNE63535.1"/>
    <property type="molecule type" value="Genomic_DNA"/>
</dbReference>
<dbReference type="OrthoDB" id="9985979at2759"/>
<keyword evidence="2" id="KW-1185">Reference proteome</keyword>
<dbReference type="VEuPathDB" id="FungiDB:AMAG_19014"/>
<name>A0A0L0SMD7_ALLM3</name>
<dbReference type="Proteomes" id="UP000054350">
    <property type="component" value="Unassembled WGS sequence"/>
</dbReference>
<protein>
    <submittedName>
        <fullName evidence="1">Uncharacterized protein</fullName>
    </submittedName>
</protein>
<proteinExistence type="predicted"/>
<gene>
    <name evidence="1" type="ORF">AMAG_19014</name>
</gene>
<reference evidence="1 2" key="1">
    <citation type="submission" date="2009-11" db="EMBL/GenBank/DDBJ databases">
        <title>Annotation of Allomyces macrogynus ATCC 38327.</title>
        <authorList>
            <consortium name="The Broad Institute Genome Sequencing Platform"/>
            <person name="Russ C."/>
            <person name="Cuomo C."/>
            <person name="Burger G."/>
            <person name="Gray M.W."/>
            <person name="Holland P.W.H."/>
            <person name="King N."/>
            <person name="Lang F.B.F."/>
            <person name="Roger A.J."/>
            <person name="Ruiz-Trillo I."/>
            <person name="Young S.K."/>
            <person name="Zeng Q."/>
            <person name="Gargeya S."/>
            <person name="Fitzgerald M."/>
            <person name="Haas B."/>
            <person name="Abouelleil A."/>
            <person name="Alvarado L."/>
            <person name="Arachchi H.M."/>
            <person name="Berlin A."/>
            <person name="Chapman S.B."/>
            <person name="Gearin G."/>
            <person name="Goldberg J."/>
            <person name="Griggs A."/>
            <person name="Gujja S."/>
            <person name="Hansen M."/>
            <person name="Heiman D."/>
            <person name="Howarth C."/>
            <person name="Larimer J."/>
            <person name="Lui A."/>
            <person name="MacDonald P.J.P."/>
            <person name="McCowen C."/>
            <person name="Montmayeur A."/>
            <person name="Murphy C."/>
            <person name="Neiman D."/>
            <person name="Pearson M."/>
            <person name="Priest M."/>
            <person name="Roberts A."/>
            <person name="Saif S."/>
            <person name="Shea T."/>
            <person name="Sisk P."/>
            <person name="Stolte C."/>
            <person name="Sykes S."/>
            <person name="Wortman J."/>
            <person name="Nusbaum C."/>
            <person name="Birren B."/>
        </authorList>
    </citation>
    <scope>NUCLEOTIDE SEQUENCE [LARGE SCALE GENOMIC DNA]</scope>
    <source>
        <strain evidence="1 2">ATCC 38327</strain>
    </source>
</reference>
<organism evidence="1 2">
    <name type="scientific">Allomyces macrogynus (strain ATCC 38327)</name>
    <name type="common">Allomyces javanicus var. macrogynus</name>
    <dbReference type="NCBI Taxonomy" id="578462"/>
    <lineage>
        <taxon>Eukaryota</taxon>
        <taxon>Fungi</taxon>
        <taxon>Fungi incertae sedis</taxon>
        <taxon>Blastocladiomycota</taxon>
        <taxon>Blastocladiomycetes</taxon>
        <taxon>Blastocladiales</taxon>
        <taxon>Blastocladiaceae</taxon>
        <taxon>Allomyces</taxon>
    </lineage>
</organism>
<evidence type="ECO:0000313" key="1">
    <source>
        <dbReference type="EMBL" id="KNE63535.1"/>
    </source>
</evidence>